<dbReference type="InterPro" id="IPR013320">
    <property type="entry name" value="ConA-like_dom_sf"/>
</dbReference>
<evidence type="ECO:0000259" key="3">
    <source>
        <dbReference type="Pfam" id="PF18962"/>
    </source>
</evidence>
<comment type="caution">
    <text evidence="4">The sequence shown here is derived from an EMBL/GenBank/DDBJ whole genome shotgun (WGS) entry which is preliminary data.</text>
</comment>
<dbReference type="GO" id="GO:0004553">
    <property type="term" value="F:hydrolase activity, hydrolyzing O-glycosyl compounds"/>
    <property type="evidence" value="ECO:0007669"/>
    <property type="project" value="UniProtKB-ARBA"/>
</dbReference>
<accession>A0A2S7I5Q1</accession>
<keyword evidence="1 2" id="KW-0732">Signal</keyword>
<dbReference type="NCBIfam" id="TIGR04183">
    <property type="entry name" value="Por_Secre_tail"/>
    <property type="match status" value="1"/>
</dbReference>
<evidence type="ECO:0000313" key="4">
    <source>
        <dbReference type="EMBL" id="PPZ91855.1"/>
    </source>
</evidence>
<dbReference type="EMBL" id="PTPZ01000003">
    <property type="protein sequence ID" value="PPZ91855.1"/>
    <property type="molecule type" value="Genomic_DNA"/>
</dbReference>
<protein>
    <recommendedName>
        <fullName evidence="3">Secretion system C-terminal sorting domain-containing protein</fullName>
    </recommendedName>
</protein>
<evidence type="ECO:0000256" key="1">
    <source>
        <dbReference type="ARBA" id="ARBA00022729"/>
    </source>
</evidence>
<sequence>MKKTLFSLITILSLCVLSIKAQTTKISFETSEGYSVGSLSGQQGWTVWGGLPVANPQVVNANATDGVNSFTMGSNGEVNQSCGIEKNISSLVTGNDVEISFDYKFDNINGSDYQMAVYNDNVDYYYTAALGVSYIDGTLSYRNATSFVNGPVLTPNKWYNFKIRIKKSNSTLEYFVDGTSIYSGALGTYKNVHTIDFVYDDYGTGFKVDNILVTNLSNLSTGEIAEKGNLVVSPNPVTEKLNIETEGKIISVSIYDFKGSLVKTISGANKTVDVSDLSVGNYLVKVKTDKAEFTKKVIKK</sequence>
<feature type="signal peptide" evidence="2">
    <location>
        <begin position="1"/>
        <end position="21"/>
    </location>
</feature>
<feature type="chain" id="PRO_5015411961" description="Secretion system C-terminal sorting domain-containing protein" evidence="2">
    <location>
        <begin position="22"/>
        <end position="300"/>
    </location>
</feature>
<reference evidence="4 5" key="1">
    <citation type="submission" date="2018-02" db="EMBL/GenBank/DDBJ databases">
        <title>Draft genome sequence of bacterial isolates from marine environment.</title>
        <authorList>
            <person name="Singh S.K."/>
            <person name="Hill R."/>
            <person name="Major S."/>
            <person name="Cai H."/>
            <person name="Li Y."/>
        </authorList>
    </citation>
    <scope>NUCLEOTIDE SEQUENCE [LARGE SCALE GENOMIC DNA]</scope>
    <source>
        <strain evidence="4 5">IMET F</strain>
    </source>
</reference>
<dbReference type="Proteomes" id="UP000238565">
    <property type="component" value="Unassembled WGS sequence"/>
</dbReference>
<name>A0A2S7I5Q1_9FLAO</name>
<feature type="domain" description="Secretion system C-terminal sorting" evidence="3">
    <location>
        <begin position="233"/>
        <end position="298"/>
    </location>
</feature>
<evidence type="ECO:0000313" key="5">
    <source>
        <dbReference type="Proteomes" id="UP000238565"/>
    </source>
</evidence>
<dbReference type="InterPro" id="IPR026444">
    <property type="entry name" value="Secre_tail"/>
</dbReference>
<proteinExistence type="predicted"/>
<dbReference type="Pfam" id="PF18962">
    <property type="entry name" value="Por_Secre_tail"/>
    <property type="match status" value="1"/>
</dbReference>
<organism evidence="4 5">
    <name type="scientific">Cloacibacterium normanense</name>
    <dbReference type="NCBI Taxonomy" id="237258"/>
    <lineage>
        <taxon>Bacteria</taxon>
        <taxon>Pseudomonadati</taxon>
        <taxon>Bacteroidota</taxon>
        <taxon>Flavobacteriia</taxon>
        <taxon>Flavobacteriales</taxon>
        <taxon>Weeksellaceae</taxon>
    </lineage>
</organism>
<dbReference type="AlphaFoldDB" id="A0A2S7I5Q1"/>
<dbReference type="SUPFAM" id="SSF49899">
    <property type="entry name" value="Concanavalin A-like lectins/glucanases"/>
    <property type="match status" value="1"/>
</dbReference>
<evidence type="ECO:0000256" key="2">
    <source>
        <dbReference type="SAM" id="SignalP"/>
    </source>
</evidence>
<dbReference type="RefSeq" id="WP_104793540.1">
    <property type="nucleotide sequence ID" value="NZ_PTPZ01000003.1"/>
</dbReference>
<dbReference type="GO" id="GO:0005975">
    <property type="term" value="P:carbohydrate metabolic process"/>
    <property type="evidence" value="ECO:0007669"/>
    <property type="project" value="UniProtKB-ARBA"/>
</dbReference>
<gene>
    <name evidence="4" type="ORF">C3729_07295</name>
</gene>